<gene>
    <name evidence="2" type="ORF">GCM10009838_11200</name>
</gene>
<feature type="signal peptide" evidence="1">
    <location>
        <begin position="1"/>
        <end position="19"/>
    </location>
</feature>
<dbReference type="EMBL" id="BAAAQM010000004">
    <property type="protein sequence ID" value="GAA1957009.1"/>
    <property type="molecule type" value="Genomic_DNA"/>
</dbReference>
<organism evidence="2 3">
    <name type="scientific">Catenulispora subtropica</name>
    <dbReference type="NCBI Taxonomy" id="450798"/>
    <lineage>
        <taxon>Bacteria</taxon>
        <taxon>Bacillati</taxon>
        <taxon>Actinomycetota</taxon>
        <taxon>Actinomycetes</taxon>
        <taxon>Catenulisporales</taxon>
        <taxon>Catenulisporaceae</taxon>
        <taxon>Catenulispora</taxon>
    </lineage>
</organism>
<evidence type="ECO:0000313" key="3">
    <source>
        <dbReference type="Proteomes" id="UP001499854"/>
    </source>
</evidence>
<reference evidence="3" key="1">
    <citation type="journal article" date="2019" name="Int. J. Syst. Evol. Microbiol.">
        <title>The Global Catalogue of Microorganisms (GCM) 10K type strain sequencing project: providing services to taxonomists for standard genome sequencing and annotation.</title>
        <authorList>
            <consortium name="The Broad Institute Genomics Platform"/>
            <consortium name="The Broad Institute Genome Sequencing Center for Infectious Disease"/>
            <person name="Wu L."/>
            <person name="Ma J."/>
        </authorList>
    </citation>
    <scope>NUCLEOTIDE SEQUENCE [LARGE SCALE GENOMIC DNA]</scope>
    <source>
        <strain evidence="3">JCM 16013</strain>
    </source>
</reference>
<comment type="caution">
    <text evidence="2">The sequence shown here is derived from an EMBL/GenBank/DDBJ whole genome shotgun (WGS) entry which is preliminary data.</text>
</comment>
<accession>A0ABP5C2Z8</accession>
<dbReference type="Proteomes" id="UP001499854">
    <property type="component" value="Unassembled WGS sequence"/>
</dbReference>
<sequence>MVLAAALLPGAAAATSASAATTAHVAAAAAPPTKKHQSPDSGPAVYHDLSPTQQLDSLSDRIMYRLAYRNFGDHVGSTSPTNGDSSIAQTFTAGGGGTLSFWYNLTCPDTLTYDWATATLTDNTAGTTATVLAKTCVSSSGWTQVSSSLTAGHSYTLTLTSHDDNYSSDPTYTLYDDVVVS</sequence>
<evidence type="ECO:0000313" key="2">
    <source>
        <dbReference type="EMBL" id="GAA1957009.1"/>
    </source>
</evidence>
<name>A0ABP5C2Z8_9ACTN</name>
<protein>
    <submittedName>
        <fullName evidence="2">Uncharacterized protein</fullName>
    </submittedName>
</protein>
<proteinExistence type="predicted"/>
<feature type="chain" id="PRO_5046888773" evidence="1">
    <location>
        <begin position="20"/>
        <end position="181"/>
    </location>
</feature>
<keyword evidence="1" id="KW-0732">Signal</keyword>
<evidence type="ECO:0000256" key="1">
    <source>
        <dbReference type="SAM" id="SignalP"/>
    </source>
</evidence>
<keyword evidence="3" id="KW-1185">Reference proteome</keyword>